<dbReference type="PANTHER" id="PTHR14493">
    <property type="entry name" value="UNKEMPT FAMILY MEMBER"/>
    <property type="match status" value="1"/>
</dbReference>
<name>A0A0D2MBB3_9CHLO</name>
<dbReference type="KEGG" id="mng:MNEG_7405"/>
<feature type="region of interest" description="Disordered" evidence="5">
    <location>
        <begin position="348"/>
        <end position="368"/>
    </location>
</feature>
<dbReference type="PANTHER" id="PTHR14493:SF50">
    <property type="entry name" value="RING FINGER PROTEIN UNKEMPT"/>
    <property type="match status" value="1"/>
</dbReference>
<evidence type="ECO:0000256" key="1">
    <source>
        <dbReference type="ARBA" id="ARBA00022723"/>
    </source>
</evidence>
<keyword evidence="8" id="KW-1185">Reference proteome</keyword>
<dbReference type="GO" id="GO:0008270">
    <property type="term" value="F:zinc ion binding"/>
    <property type="evidence" value="ECO:0007669"/>
    <property type="project" value="UniProtKB-KW"/>
</dbReference>
<feature type="region of interest" description="Disordered" evidence="5">
    <location>
        <begin position="401"/>
        <end position="435"/>
    </location>
</feature>
<evidence type="ECO:0000256" key="2">
    <source>
        <dbReference type="ARBA" id="ARBA00022771"/>
    </source>
</evidence>
<evidence type="ECO:0000256" key="4">
    <source>
        <dbReference type="PROSITE-ProRule" id="PRU00723"/>
    </source>
</evidence>
<feature type="region of interest" description="Disordered" evidence="5">
    <location>
        <begin position="568"/>
        <end position="604"/>
    </location>
</feature>
<dbReference type="Proteomes" id="UP000054498">
    <property type="component" value="Unassembled WGS sequence"/>
</dbReference>
<organism evidence="7 8">
    <name type="scientific">Monoraphidium neglectum</name>
    <dbReference type="NCBI Taxonomy" id="145388"/>
    <lineage>
        <taxon>Eukaryota</taxon>
        <taxon>Viridiplantae</taxon>
        <taxon>Chlorophyta</taxon>
        <taxon>core chlorophytes</taxon>
        <taxon>Chlorophyceae</taxon>
        <taxon>CS clade</taxon>
        <taxon>Sphaeropleales</taxon>
        <taxon>Selenastraceae</taxon>
        <taxon>Monoraphidium</taxon>
    </lineage>
</organism>
<evidence type="ECO:0000313" key="8">
    <source>
        <dbReference type="Proteomes" id="UP000054498"/>
    </source>
</evidence>
<evidence type="ECO:0000256" key="3">
    <source>
        <dbReference type="ARBA" id="ARBA00022833"/>
    </source>
</evidence>
<keyword evidence="3 4" id="KW-0862">Zinc</keyword>
<dbReference type="InterPro" id="IPR045234">
    <property type="entry name" value="Unkempt-like"/>
</dbReference>
<feature type="domain" description="C3H1-type" evidence="6">
    <location>
        <begin position="9"/>
        <end position="37"/>
    </location>
</feature>
<dbReference type="EMBL" id="KK101524">
    <property type="protein sequence ID" value="KIZ00560.1"/>
    <property type="molecule type" value="Genomic_DNA"/>
</dbReference>
<keyword evidence="1 4" id="KW-0479">Metal-binding</keyword>
<feature type="compositionally biased region" description="Low complexity" evidence="5">
    <location>
        <begin position="418"/>
        <end position="435"/>
    </location>
</feature>
<keyword evidence="2 4" id="KW-0863">Zinc-finger</keyword>
<feature type="compositionally biased region" description="Gly residues" evidence="5">
    <location>
        <begin position="162"/>
        <end position="176"/>
    </location>
</feature>
<dbReference type="RefSeq" id="XP_013899579.1">
    <property type="nucleotide sequence ID" value="XM_014044125.1"/>
</dbReference>
<dbReference type="GeneID" id="25740281"/>
<feature type="compositionally biased region" description="Low complexity" evidence="5">
    <location>
        <begin position="490"/>
        <end position="504"/>
    </location>
</feature>
<dbReference type="OrthoDB" id="438553at2759"/>
<sequence>MAARRDPKLYLPIFCYHSKQRLPCPRGEQCPHAHNLFEYWLHPARYRTELCQFGMGCTRPVCFFAHNESQLRHTGMPGGPQPVVAPPEPVMGIHGAGAGATGPPGLGGMQGGMQGGMHGGMQGGMQGGGGGAHRALAQDQLLLSSISEAAVKMQVSHDAAGGPSGPLPGRGGGAGMQGHAMSDVLPVLGGGAPGRAARGGGGPAFGAHASVGGLKSMPLPRLDWSGAPAGAGSGTGDAAAAAALQHALVAQHMGYGAGAGPSGDLTGLDAAGAALALAQAQLAAAQQQAASGAGGGGGVAAGEGRSTGLRRSLNEAATFVSRPPPAAHHQPVDMQTLYAATSAAMAAPSLVQQQHQEQQQQAHEASGAADAASASALLEQLQRQLAAMQFAAGDDSAPLGLATASAPAPPPGRPNHSAPLLPLGATASAPAAAPPQQHVADVAALTAALAQQQQQQQQHLAAAVAAQRQASPAPSALDAQFALGRGGAGASAPASPGAAAAGSPVSAPLLGLSFPRAPGSRAASPLPAPAAPAAMPAVAPAAVRGPLEPLLLIGDEVVTLDKLQEQLTDAPPRRASPGRDAGEPAQPPPPKAAPPAAGGGGGVMGREAAAQLLAQMPESAVRDLLRVLSAGQAVLSQQAA</sequence>
<feature type="region of interest" description="Disordered" evidence="5">
    <location>
        <begin position="157"/>
        <end position="176"/>
    </location>
</feature>
<feature type="zinc finger region" description="C3H1-type" evidence="4">
    <location>
        <begin position="9"/>
        <end position="37"/>
    </location>
</feature>
<evidence type="ECO:0000259" key="6">
    <source>
        <dbReference type="PROSITE" id="PS50103"/>
    </source>
</evidence>
<dbReference type="PROSITE" id="PS50103">
    <property type="entry name" value="ZF_C3H1"/>
    <property type="match status" value="1"/>
</dbReference>
<dbReference type="InterPro" id="IPR000571">
    <property type="entry name" value="Znf_CCCH"/>
</dbReference>
<proteinExistence type="predicted"/>
<evidence type="ECO:0000313" key="7">
    <source>
        <dbReference type="EMBL" id="KIZ00560.1"/>
    </source>
</evidence>
<protein>
    <submittedName>
        <fullName evidence="7">Zinc finger CCCH domain-containing protein 10</fullName>
    </submittedName>
</protein>
<gene>
    <name evidence="7" type="ORF">MNEG_7405</name>
</gene>
<accession>A0A0D2MBB3</accession>
<reference evidence="7 8" key="1">
    <citation type="journal article" date="2013" name="BMC Genomics">
        <title>Reconstruction of the lipid metabolism for the microalga Monoraphidium neglectum from its genome sequence reveals characteristics suitable for biofuel production.</title>
        <authorList>
            <person name="Bogen C."/>
            <person name="Al-Dilaimi A."/>
            <person name="Albersmeier A."/>
            <person name="Wichmann J."/>
            <person name="Grundmann M."/>
            <person name="Rupp O."/>
            <person name="Lauersen K.J."/>
            <person name="Blifernez-Klassen O."/>
            <person name="Kalinowski J."/>
            <person name="Goesmann A."/>
            <person name="Mussgnug J.H."/>
            <person name="Kruse O."/>
        </authorList>
    </citation>
    <scope>NUCLEOTIDE SEQUENCE [LARGE SCALE GENOMIC DNA]</scope>
    <source>
        <strain evidence="7 8">SAG 48.87</strain>
    </source>
</reference>
<feature type="region of interest" description="Disordered" evidence="5">
    <location>
        <begin position="485"/>
        <end position="504"/>
    </location>
</feature>
<evidence type="ECO:0000256" key="5">
    <source>
        <dbReference type="SAM" id="MobiDB-lite"/>
    </source>
</evidence>
<dbReference type="AlphaFoldDB" id="A0A0D2MBB3"/>